<evidence type="ECO:0000259" key="7">
    <source>
        <dbReference type="Pfam" id="PF00892"/>
    </source>
</evidence>
<dbReference type="InterPro" id="IPR000620">
    <property type="entry name" value="EamA_dom"/>
</dbReference>
<comment type="subcellular location">
    <subcellularLocation>
        <location evidence="1">Membrane</location>
        <topology evidence="1">Multi-pass membrane protein</topology>
    </subcellularLocation>
</comment>
<protein>
    <submittedName>
        <fullName evidence="8">Threonine/homoserine efflux transporter RhtA</fullName>
    </submittedName>
</protein>
<feature type="transmembrane region" description="Helical" evidence="6">
    <location>
        <begin position="96"/>
        <end position="116"/>
    </location>
</feature>
<feature type="domain" description="EamA" evidence="7">
    <location>
        <begin position="7"/>
        <end position="141"/>
    </location>
</feature>
<dbReference type="InterPro" id="IPR037185">
    <property type="entry name" value="EmrE-like"/>
</dbReference>
<dbReference type="RefSeq" id="WP_132082995.1">
    <property type="nucleotide sequence ID" value="NZ_SLUI01000016.1"/>
</dbReference>
<keyword evidence="4 6" id="KW-1133">Transmembrane helix</keyword>
<keyword evidence="5 6" id="KW-0472">Membrane</keyword>
<feature type="transmembrane region" description="Helical" evidence="6">
    <location>
        <begin position="69"/>
        <end position="90"/>
    </location>
</feature>
<feature type="transmembrane region" description="Helical" evidence="6">
    <location>
        <begin position="35"/>
        <end position="57"/>
    </location>
</feature>
<organism evidence="8 9">
    <name type="scientific">Anaerospora hongkongensis</name>
    <dbReference type="NCBI Taxonomy" id="244830"/>
    <lineage>
        <taxon>Bacteria</taxon>
        <taxon>Bacillati</taxon>
        <taxon>Bacillota</taxon>
        <taxon>Negativicutes</taxon>
        <taxon>Selenomonadales</taxon>
        <taxon>Sporomusaceae</taxon>
        <taxon>Anaerospora</taxon>
    </lineage>
</organism>
<dbReference type="PANTHER" id="PTHR32322">
    <property type="entry name" value="INNER MEMBRANE TRANSPORTER"/>
    <property type="match status" value="1"/>
</dbReference>
<evidence type="ECO:0000256" key="4">
    <source>
        <dbReference type="ARBA" id="ARBA00022989"/>
    </source>
</evidence>
<dbReference type="PANTHER" id="PTHR32322:SF2">
    <property type="entry name" value="EAMA DOMAIN-CONTAINING PROTEIN"/>
    <property type="match status" value="1"/>
</dbReference>
<comment type="caution">
    <text evidence="8">The sequence shown here is derived from an EMBL/GenBank/DDBJ whole genome shotgun (WGS) entry which is preliminary data.</text>
</comment>
<proteinExistence type="inferred from homology"/>
<feature type="transmembrane region" description="Helical" evidence="6">
    <location>
        <begin position="216"/>
        <end position="233"/>
    </location>
</feature>
<evidence type="ECO:0000256" key="1">
    <source>
        <dbReference type="ARBA" id="ARBA00004141"/>
    </source>
</evidence>
<dbReference type="SUPFAM" id="SSF103481">
    <property type="entry name" value="Multidrug resistance efflux transporter EmrE"/>
    <property type="match status" value="2"/>
</dbReference>
<evidence type="ECO:0000256" key="6">
    <source>
        <dbReference type="SAM" id="Phobius"/>
    </source>
</evidence>
<evidence type="ECO:0000313" key="9">
    <source>
        <dbReference type="Proteomes" id="UP000295063"/>
    </source>
</evidence>
<evidence type="ECO:0000256" key="5">
    <source>
        <dbReference type="ARBA" id="ARBA00023136"/>
    </source>
</evidence>
<evidence type="ECO:0000256" key="3">
    <source>
        <dbReference type="ARBA" id="ARBA00022692"/>
    </source>
</evidence>
<feature type="transmembrane region" description="Helical" evidence="6">
    <location>
        <begin position="152"/>
        <end position="172"/>
    </location>
</feature>
<dbReference type="AlphaFoldDB" id="A0A4R1PQU7"/>
<feature type="domain" description="EamA" evidence="7">
    <location>
        <begin position="153"/>
        <end position="285"/>
    </location>
</feature>
<name>A0A4R1PQU7_9FIRM</name>
<reference evidence="8 9" key="1">
    <citation type="submission" date="2019-03" db="EMBL/GenBank/DDBJ databases">
        <title>Genomic Encyclopedia of Type Strains, Phase IV (KMG-IV): sequencing the most valuable type-strain genomes for metagenomic binning, comparative biology and taxonomic classification.</title>
        <authorList>
            <person name="Goeker M."/>
        </authorList>
    </citation>
    <scope>NUCLEOTIDE SEQUENCE [LARGE SCALE GENOMIC DNA]</scope>
    <source>
        <strain evidence="8 9">DSM 15969</strain>
    </source>
</reference>
<gene>
    <name evidence="8" type="ORF">EV210_11663</name>
</gene>
<evidence type="ECO:0000256" key="2">
    <source>
        <dbReference type="ARBA" id="ARBA00007362"/>
    </source>
</evidence>
<sequence>MRKETVGVSAVIAAAFLWGVGGSVAKFLFNQSVSPFLLVKVRLTLSFLLLLAGVFCYNRHLLVIRRRDIPYFAVLGMGGMAFMQFSYFFTISLTNVATAVFLQYLSPVLMAAYAVLWEKEKFTFRSAGAVALAMLGGLFILLNSGGVAGLNWMGIISGVSSAFFMAFCTIYGRRAVRSYHPLTAAVYSFGFGALAWWMMLPELWEAGSITAEHWYMFWYVAVFSTVLPFLLYFTGMRYLPPTSVGIIACLEPVIAAAVAYAALDEKMGVLQMLGGLLVLTAVVIVQTQGKQPDKKHESG</sequence>
<evidence type="ECO:0000313" key="8">
    <source>
        <dbReference type="EMBL" id="TCL33961.1"/>
    </source>
</evidence>
<feature type="transmembrane region" description="Helical" evidence="6">
    <location>
        <begin position="245"/>
        <end position="263"/>
    </location>
</feature>
<dbReference type="OrthoDB" id="9810818at2"/>
<dbReference type="Proteomes" id="UP000295063">
    <property type="component" value="Unassembled WGS sequence"/>
</dbReference>
<dbReference type="InterPro" id="IPR050638">
    <property type="entry name" value="AA-Vitamin_Transporters"/>
</dbReference>
<dbReference type="EMBL" id="SLUI01000016">
    <property type="protein sequence ID" value="TCL33961.1"/>
    <property type="molecule type" value="Genomic_DNA"/>
</dbReference>
<feature type="transmembrane region" description="Helical" evidence="6">
    <location>
        <begin position="184"/>
        <end position="204"/>
    </location>
</feature>
<feature type="transmembrane region" description="Helical" evidence="6">
    <location>
        <begin position="128"/>
        <end position="146"/>
    </location>
</feature>
<dbReference type="GO" id="GO:0016020">
    <property type="term" value="C:membrane"/>
    <property type="evidence" value="ECO:0007669"/>
    <property type="project" value="UniProtKB-SubCell"/>
</dbReference>
<dbReference type="Pfam" id="PF00892">
    <property type="entry name" value="EamA"/>
    <property type="match status" value="2"/>
</dbReference>
<comment type="similarity">
    <text evidence="2">Belongs to the EamA transporter family.</text>
</comment>
<keyword evidence="3 6" id="KW-0812">Transmembrane</keyword>
<keyword evidence="9" id="KW-1185">Reference proteome</keyword>
<accession>A0A4R1PQU7</accession>
<feature type="transmembrane region" description="Helical" evidence="6">
    <location>
        <begin position="269"/>
        <end position="285"/>
    </location>
</feature>